<reference evidence="1 2" key="1">
    <citation type="journal article" date="2021" name="Hortic Res">
        <title>High-quality reference genome and annotation aids understanding of berry development for evergreen blueberry (Vaccinium darrowii).</title>
        <authorList>
            <person name="Yu J."/>
            <person name="Hulse-Kemp A.M."/>
            <person name="Babiker E."/>
            <person name="Staton M."/>
        </authorList>
    </citation>
    <scope>NUCLEOTIDE SEQUENCE [LARGE SCALE GENOMIC DNA]</scope>
    <source>
        <strain evidence="2">cv. NJ 8807/NJ 8810</strain>
        <tissue evidence="1">Young leaf</tissue>
    </source>
</reference>
<protein>
    <submittedName>
        <fullName evidence="1">Uncharacterized protein</fullName>
    </submittedName>
</protein>
<proteinExistence type="predicted"/>
<dbReference type="Proteomes" id="UP000828048">
    <property type="component" value="Chromosome 8"/>
</dbReference>
<evidence type="ECO:0000313" key="1">
    <source>
        <dbReference type="EMBL" id="KAH7851998.1"/>
    </source>
</evidence>
<dbReference type="EMBL" id="CM037158">
    <property type="protein sequence ID" value="KAH7851998.1"/>
    <property type="molecule type" value="Genomic_DNA"/>
</dbReference>
<accession>A0ACB7YFL9</accession>
<comment type="caution">
    <text evidence="1">The sequence shown here is derived from an EMBL/GenBank/DDBJ whole genome shotgun (WGS) entry which is preliminary data.</text>
</comment>
<keyword evidence="2" id="KW-1185">Reference proteome</keyword>
<gene>
    <name evidence="1" type="ORF">Vadar_019337</name>
</gene>
<name>A0ACB7YFL9_9ERIC</name>
<evidence type="ECO:0000313" key="2">
    <source>
        <dbReference type="Proteomes" id="UP000828048"/>
    </source>
</evidence>
<organism evidence="1 2">
    <name type="scientific">Vaccinium darrowii</name>
    <dbReference type="NCBI Taxonomy" id="229202"/>
    <lineage>
        <taxon>Eukaryota</taxon>
        <taxon>Viridiplantae</taxon>
        <taxon>Streptophyta</taxon>
        <taxon>Embryophyta</taxon>
        <taxon>Tracheophyta</taxon>
        <taxon>Spermatophyta</taxon>
        <taxon>Magnoliopsida</taxon>
        <taxon>eudicotyledons</taxon>
        <taxon>Gunneridae</taxon>
        <taxon>Pentapetalae</taxon>
        <taxon>asterids</taxon>
        <taxon>Ericales</taxon>
        <taxon>Ericaceae</taxon>
        <taxon>Vaccinioideae</taxon>
        <taxon>Vaccinieae</taxon>
        <taxon>Vaccinium</taxon>
    </lineage>
</organism>
<sequence length="347" mass="37671">MPRDIKITRGCIKPADFGASKKVVELATMTGTKSMKGTPYLMAPEVILQTGHSFPPHCLLLSEKTAAKSLAGGSSAQSLRFQNSFISQIASVKLTILEQSSHTNQSPSPNPYEDNSTPLCSIQSTKLLPYLPLSSFSKTFPFGKQTSSGPQATSLHSFILAIHSICEEDVNPCKTPFLLHHPPCIGSSNHVADFFDETIGNGADVKLAANWIMGDVAAYMKNEKLSINEIKLTPQVLAELIASVRDGTISGKIGKERLFELMVKGGTVKGLIKVKDLVQIVDPVEIEKMVVKVLVKNSKQLEQYRGGKTKLQGFFVGQASCICGNKGVLLHVKFEDSVLWLIDIVVD</sequence>